<organism evidence="1 2">
    <name type="scientific">Gossypium gossypioides</name>
    <name type="common">Mexican cotton</name>
    <name type="synonym">Selera gossypioides</name>
    <dbReference type="NCBI Taxonomy" id="34282"/>
    <lineage>
        <taxon>Eukaryota</taxon>
        <taxon>Viridiplantae</taxon>
        <taxon>Streptophyta</taxon>
        <taxon>Embryophyta</taxon>
        <taxon>Tracheophyta</taxon>
        <taxon>Spermatophyta</taxon>
        <taxon>Magnoliopsida</taxon>
        <taxon>eudicotyledons</taxon>
        <taxon>Gunneridae</taxon>
        <taxon>Pentapetalae</taxon>
        <taxon>rosids</taxon>
        <taxon>malvids</taxon>
        <taxon>Malvales</taxon>
        <taxon>Malvaceae</taxon>
        <taxon>Malvoideae</taxon>
        <taxon>Gossypium</taxon>
    </lineage>
</organism>
<evidence type="ECO:0000313" key="2">
    <source>
        <dbReference type="Proteomes" id="UP000593579"/>
    </source>
</evidence>
<proteinExistence type="predicted"/>
<evidence type="ECO:0000313" key="1">
    <source>
        <dbReference type="EMBL" id="MBA0749445.1"/>
    </source>
</evidence>
<dbReference type="Proteomes" id="UP000593579">
    <property type="component" value="Unassembled WGS sequence"/>
</dbReference>
<keyword evidence="2" id="KW-1185">Reference proteome</keyword>
<feature type="non-terminal residue" evidence="1">
    <location>
        <position position="1"/>
    </location>
</feature>
<dbReference type="AlphaFoldDB" id="A0A7J9CMM9"/>
<gene>
    <name evidence="1" type="ORF">Gogos_003370</name>
</gene>
<protein>
    <submittedName>
        <fullName evidence="1">Uncharacterized protein</fullName>
    </submittedName>
</protein>
<accession>A0A7J9CMM9</accession>
<dbReference type="EMBL" id="JABEZY010000011">
    <property type="protein sequence ID" value="MBA0749445.1"/>
    <property type="molecule type" value="Genomic_DNA"/>
</dbReference>
<comment type="caution">
    <text evidence="1">The sequence shown here is derived from an EMBL/GenBank/DDBJ whole genome shotgun (WGS) entry which is preliminary data.</text>
</comment>
<dbReference type="OrthoDB" id="972797at2759"/>
<sequence length="91" mass="10277">MLYRATEPNKMSIGGCMLLLQWNFRPSYVGLPEQLKDIRLLLDQCSKVEMSYVDQAIVECIPPENFTNRNMFPGSLSSSSSSVFVNIDVIV</sequence>
<reference evidence="1 2" key="1">
    <citation type="journal article" date="2019" name="Genome Biol. Evol.">
        <title>Insights into the evolution of the New World diploid cottons (Gossypium, subgenus Houzingenia) based on genome sequencing.</title>
        <authorList>
            <person name="Grover C.E."/>
            <person name="Arick M.A. 2nd"/>
            <person name="Thrash A."/>
            <person name="Conover J.L."/>
            <person name="Sanders W.S."/>
            <person name="Peterson D.G."/>
            <person name="Frelichowski J.E."/>
            <person name="Scheffler J.A."/>
            <person name="Scheffler B.E."/>
            <person name="Wendel J.F."/>
        </authorList>
    </citation>
    <scope>NUCLEOTIDE SEQUENCE [LARGE SCALE GENOMIC DNA]</scope>
    <source>
        <strain evidence="1">5</strain>
        <tissue evidence="1">Leaf</tissue>
    </source>
</reference>
<name>A0A7J9CMM9_GOSGO</name>